<dbReference type="EMBL" id="CP124535">
    <property type="protein sequence ID" value="WGV14975.1"/>
    <property type="molecule type" value="Genomic_DNA"/>
</dbReference>
<evidence type="ECO:0000313" key="4">
    <source>
        <dbReference type="Proteomes" id="UP001230978"/>
    </source>
</evidence>
<feature type="transmembrane region" description="Helical" evidence="1">
    <location>
        <begin position="45"/>
        <end position="64"/>
    </location>
</feature>
<dbReference type="Gene3D" id="2.40.50.1020">
    <property type="entry name" value="LytTr DNA-binding domain"/>
    <property type="match status" value="1"/>
</dbReference>
<feature type="transmembrane region" description="Helical" evidence="1">
    <location>
        <begin position="70"/>
        <end position="95"/>
    </location>
</feature>
<dbReference type="Pfam" id="PF04397">
    <property type="entry name" value="LytTR"/>
    <property type="match status" value="1"/>
</dbReference>
<dbReference type="SMART" id="SM00850">
    <property type="entry name" value="LytTR"/>
    <property type="match status" value="1"/>
</dbReference>
<feature type="domain" description="HTH LytTR-type" evidence="2">
    <location>
        <begin position="204"/>
        <end position="287"/>
    </location>
</feature>
<keyword evidence="1" id="KW-1133">Transmembrane helix</keyword>
<dbReference type="GO" id="GO:0003677">
    <property type="term" value="F:DNA binding"/>
    <property type="evidence" value="ECO:0007669"/>
    <property type="project" value="UniProtKB-KW"/>
</dbReference>
<dbReference type="PROSITE" id="PS50930">
    <property type="entry name" value="HTH_LYTTR"/>
    <property type="match status" value="1"/>
</dbReference>
<feature type="transmembrane region" description="Helical" evidence="1">
    <location>
        <begin position="107"/>
        <end position="130"/>
    </location>
</feature>
<keyword evidence="1" id="KW-0472">Membrane</keyword>
<dbReference type="RefSeq" id="WP_281464106.1">
    <property type="nucleotide sequence ID" value="NZ_CP124535.1"/>
</dbReference>
<protein>
    <submittedName>
        <fullName evidence="3">LytTR family DNA-binding domain-containing protein</fullName>
    </submittedName>
</protein>
<reference evidence="3 4" key="1">
    <citation type="submission" date="2023-04" db="EMBL/GenBank/DDBJ databases">
        <title>YMD61, complete Genome.</title>
        <authorList>
            <person name="Zhang J."/>
        </authorList>
    </citation>
    <scope>NUCLEOTIDE SEQUENCE [LARGE SCALE GENOMIC DNA]</scope>
    <source>
        <strain evidence="3 4">YMD61</strain>
    </source>
</reference>
<gene>
    <name evidence="3" type="ORF">QF092_11830</name>
</gene>
<keyword evidence="1" id="KW-0812">Transmembrane</keyword>
<name>A0ABY8Q2B9_9RHOB</name>
<proteinExistence type="predicted"/>
<keyword evidence="4" id="KW-1185">Reference proteome</keyword>
<keyword evidence="3" id="KW-0238">DNA-binding</keyword>
<dbReference type="Proteomes" id="UP001230978">
    <property type="component" value="Chromosome"/>
</dbReference>
<sequence length="292" mass="32759">MTRPMPDSQHPDNSNRPELHLLFVNGSSDRFVVNELVQWVVKREAVVALMLTAALVSIVAPPLLRDTSPYLAFTAAMIARFALFPPVFLGLMLLYDSVQRLRNRTIVFEPLVTFAAAVLVTFTGRAVGVLTKGEVTLTRGDILFQIMLNYVFWQGLVLLFFQFILPAHRKWNAVRAEQEVAPRSEGPQFRVGRLVLDPDCIRHIEVDDHYLVITAGSEAIRVIGRLSEAAAQLDGRGMTVHRSHWLAFEEFGAISRHGRAFRMTTKSGGQVPISRERWRDVKRIAEEGAGTA</sequence>
<evidence type="ECO:0000259" key="2">
    <source>
        <dbReference type="PROSITE" id="PS50930"/>
    </source>
</evidence>
<evidence type="ECO:0000313" key="3">
    <source>
        <dbReference type="EMBL" id="WGV14975.1"/>
    </source>
</evidence>
<evidence type="ECO:0000256" key="1">
    <source>
        <dbReference type="SAM" id="Phobius"/>
    </source>
</evidence>
<feature type="transmembrane region" description="Helical" evidence="1">
    <location>
        <begin position="142"/>
        <end position="165"/>
    </location>
</feature>
<dbReference type="InterPro" id="IPR007492">
    <property type="entry name" value="LytTR_DNA-bd_dom"/>
</dbReference>
<organism evidence="3 4">
    <name type="scientific">Fuscovulum ytuae</name>
    <dbReference type="NCBI Taxonomy" id="3042299"/>
    <lineage>
        <taxon>Bacteria</taxon>
        <taxon>Pseudomonadati</taxon>
        <taxon>Pseudomonadota</taxon>
        <taxon>Alphaproteobacteria</taxon>
        <taxon>Rhodobacterales</taxon>
        <taxon>Paracoccaceae</taxon>
        <taxon>Fuscovulum</taxon>
    </lineage>
</organism>
<accession>A0ABY8Q2B9</accession>